<organism evidence="2 3">
    <name type="scientific">Smittium culicis</name>
    <dbReference type="NCBI Taxonomy" id="133412"/>
    <lineage>
        <taxon>Eukaryota</taxon>
        <taxon>Fungi</taxon>
        <taxon>Fungi incertae sedis</taxon>
        <taxon>Zoopagomycota</taxon>
        <taxon>Kickxellomycotina</taxon>
        <taxon>Harpellomycetes</taxon>
        <taxon>Harpellales</taxon>
        <taxon>Legeriomycetaceae</taxon>
        <taxon>Smittium</taxon>
    </lineage>
</organism>
<evidence type="ECO:0000256" key="1">
    <source>
        <dbReference type="SAM" id="MobiDB-lite"/>
    </source>
</evidence>
<proteinExistence type="predicted"/>
<dbReference type="AlphaFoldDB" id="A0A1R1X3W6"/>
<protein>
    <submittedName>
        <fullName evidence="2">Uncharacterized protein</fullName>
    </submittedName>
</protein>
<accession>A0A1R1X3W6</accession>
<dbReference type="Proteomes" id="UP000187283">
    <property type="component" value="Unassembled WGS sequence"/>
</dbReference>
<sequence length="141" mass="15303">MERESKSSANMFDLISRVVSGNGFKNCNSSKGLGIVEDENDGNSSRDRKRAGNSACRKILGYGKGNGCSIGGESRGGKGVVNKKAEMNDENWVRLNPVKGEFKVVHGNILFPRNVDKCRLVFQSMHAGDTVFDFPAVNMSA</sequence>
<feature type="non-terminal residue" evidence="2">
    <location>
        <position position="141"/>
    </location>
</feature>
<comment type="caution">
    <text evidence="2">The sequence shown here is derived from an EMBL/GenBank/DDBJ whole genome shotgun (WGS) entry which is preliminary data.</text>
</comment>
<gene>
    <name evidence="2" type="ORF">AYI70_g10991</name>
</gene>
<dbReference type="EMBL" id="LSSN01005508">
    <property type="protein sequence ID" value="OMJ09309.1"/>
    <property type="molecule type" value="Genomic_DNA"/>
</dbReference>
<keyword evidence="3" id="KW-1185">Reference proteome</keyword>
<feature type="region of interest" description="Disordered" evidence="1">
    <location>
        <begin position="33"/>
        <end position="52"/>
    </location>
</feature>
<reference evidence="2 3" key="1">
    <citation type="submission" date="2017-01" db="EMBL/GenBank/DDBJ databases">
        <authorList>
            <person name="Mah S.A."/>
            <person name="Swanson W.J."/>
            <person name="Moy G.W."/>
            <person name="Vacquier V.D."/>
        </authorList>
    </citation>
    <scope>NUCLEOTIDE SEQUENCE [LARGE SCALE GENOMIC DNA]</scope>
    <source>
        <strain evidence="2 3">GSMNP</strain>
    </source>
</reference>
<evidence type="ECO:0000313" key="3">
    <source>
        <dbReference type="Proteomes" id="UP000187283"/>
    </source>
</evidence>
<evidence type="ECO:0000313" key="2">
    <source>
        <dbReference type="EMBL" id="OMJ09309.1"/>
    </source>
</evidence>
<name>A0A1R1X3W6_9FUNG</name>